<dbReference type="FunFam" id="1.10.238.10:FF:000178">
    <property type="entry name" value="Calmodulin-2 A"/>
    <property type="match status" value="1"/>
</dbReference>
<dbReference type="InterPro" id="IPR018247">
    <property type="entry name" value="EF_Hand_1_Ca_BS"/>
</dbReference>
<proteinExistence type="predicted"/>
<gene>
    <name evidence="4" type="ORF">GTHE00462_LOCUS35938</name>
</gene>
<dbReference type="PROSITE" id="PS50222">
    <property type="entry name" value="EF_HAND_2"/>
    <property type="match status" value="2"/>
</dbReference>
<feature type="domain" description="EF-hand" evidence="3">
    <location>
        <begin position="9"/>
        <end position="44"/>
    </location>
</feature>
<evidence type="ECO:0000259" key="3">
    <source>
        <dbReference type="PROSITE" id="PS50222"/>
    </source>
</evidence>
<dbReference type="SUPFAM" id="SSF47473">
    <property type="entry name" value="EF-hand"/>
    <property type="match status" value="1"/>
</dbReference>
<dbReference type="CDD" id="cd00051">
    <property type="entry name" value="EFh"/>
    <property type="match status" value="1"/>
</dbReference>
<dbReference type="EMBL" id="HBKN01045924">
    <property type="protein sequence ID" value="CAE2335591.1"/>
    <property type="molecule type" value="Transcribed_RNA"/>
</dbReference>
<evidence type="ECO:0000256" key="1">
    <source>
        <dbReference type="ARBA" id="ARBA00022737"/>
    </source>
</evidence>
<dbReference type="InterPro" id="IPR002048">
    <property type="entry name" value="EF_hand_dom"/>
</dbReference>
<evidence type="ECO:0000256" key="2">
    <source>
        <dbReference type="ARBA" id="ARBA00022837"/>
    </source>
</evidence>
<feature type="domain" description="EF-hand" evidence="3">
    <location>
        <begin position="132"/>
        <end position="167"/>
    </location>
</feature>
<dbReference type="InterPro" id="IPR011992">
    <property type="entry name" value="EF-hand-dom_pair"/>
</dbReference>
<keyword evidence="1" id="KW-0677">Repeat</keyword>
<dbReference type="AlphaFoldDB" id="A0A7S4PID0"/>
<dbReference type="InterPro" id="IPR050230">
    <property type="entry name" value="CALM/Myosin/TropC-like"/>
</dbReference>
<dbReference type="Pfam" id="PF13405">
    <property type="entry name" value="EF-hand_6"/>
    <property type="match status" value="1"/>
</dbReference>
<protein>
    <recommendedName>
        <fullName evidence="3">EF-hand domain-containing protein</fullName>
    </recommendedName>
</protein>
<dbReference type="Gene3D" id="1.10.238.10">
    <property type="entry name" value="EF-hand"/>
    <property type="match status" value="2"/>
</dbReference>
<dbReference type="GO" id="GO:0016460">
    <property type="term" value="C:myosin II complex"/>
    <property type="evidence" value="ECO:0007669"/>
    <property type="project" value="TreeGrafter"/>
</dbReference>
<reference evidence="4" key="1">
    <citation type="submission" date="2021-01" db="EMBL/GenBank/DDBJ databases">
        <authorList>
            <person name="Corre E."/>
            <person name="Pelletier E."/>
            <person name="Niang G."/>
            <person name="Scheremetjew M."/>
            <person name="Finn R."/>
            <person name="Kale V."/>
            <person name="Holt S."/>
            <person name="Cochrane G."/>
            <person name="Meng A."/>
            <person name="Brown T."/>
            <person name="Cohen L."/>
        </authorList>
    </citation>
    <scope>NUCLEOTIDE SEQUENCE</scope>
    <source>
        <strain evidence="4">CCMP 2712</strain>
    </source>
</reference>
<dbReference type="PANTHER" id="PTHR23048">
    <property type="entry name" value="MYOSIN LIGHT CHAIN 1, 3"/>
    <property type="match status" value="1"/>
</dbReference>
<dbReference type="GO" id="GO:0005509">
    <property type="term" value="F:calcium ion binding"/>
    <property type="evidence" value="ECO:0007669"/>
    <property type="project" value="InterPro"/>
</dbReference>
<dbReference type="PROSITE" id="PS00018">
    <property type="entry name" value="EF_HAND_1"/>
    <property type="match status" value="1"/>
</dbReference>
<keyword evidence="2" id="KW-0106">Calcium</keyword>
<accession>A0A7S4PID0</accession>
<organism evidence="4">
    <name type="scientific">Guillardia theta</name>
    <name type="common">Cryptophyte</name>
    <name type="synonym">Cryptomonas phi</name>
    <dbReference type="NCBI Taxonomy" id="55529"/>
    <lineage>
        <taxon>Eukaryota</taxon>
        <taxon>Cryptophyceae</taxon>
        <taxon>Pyrenomonadales</taxon>
        <taxon>Geminigeraceae</taxon>
        <taxon>Guillardia</taxon>
    </lineage>
</organism>
<sequence length="246" mass="28747">MSTSRLNSEQWSHLREIWSLIDTDEDGKISTHDLLTLMKSFGYHHTEEEMNAFMDDLPVCLENDRSIDFVEFLVWILKLGEKIDHEEKGSDLELEKKYEVGDQDGDAAAVMREILSTIRKNRQELESKIDAINIEDDKRIFQHIDKENKGFITFQDLVVLKNELGEEFTYDELNEIMNNEKGAGQQRLVHFEDFRKMLHSIIAWDEPDMLPCHQEFLDGKNAKRTYEIEGESSRNRRGSRSGCVIC</sequence>
<name>A0A7S4PID0_GUITH</name>
<dbReference type="SMART" id="SM00054">
    <property type="entry name" value="EFh"/>
    <property type="match status" value="2"/>
</dbReference>
<dbReference type="PANTHER" id="PTHR23048:SF0">
    <property type="entry name" value="CALMODULIN LIKE 3"/>
    <property type="match status" value="1"/>
</dbReference>
<evidence type="ECO:0000313" key="4">
    <source>
        <dbReference type="EMBL" id="CAE2335591.1"/>
    </source>
</evidence>